<dbReference type="InParanoid" id="E4ZTY1"/>
<sequence length="743" mass="84080">MAASLAEYVKVRSKKTGTIEVRRANELSRHSKTPAREHVLHYIGVERLQVCRCTTPSEHFEKTIQVAAESTHLNAGLMMYLTRHGLETCSITAFRNYSENREAMWREQGVNIDTFHYMSHSKNQVCRCLRPNKHNGGAPRNPEIIEQCAEFFILHQDKTVCTRSEWRGIEGDSPPVYFPPGLSPVCPTPVHSHSLHKPSYSSDPQQPVLITYNSQTTQELLDDWTVRKVTTPEIEFQSTGNPLIPLYTQDSSSGIFRKSDIPAKVWESARPSACVSPHCSESVVSTPMGTTISQLPILLTPATRFYESGSTKHAQRNSLTTYRSKFQYDASNTLCARPVLVAESSISQPSDHTVKSECEHIKWEGMGLRDDSAGLCISYSQDDKLESHLQESGPIYPDSNQCATSIAELPDQIAVVKLDADFHHHYPPYRCFNTHLELLGEQSSLNASSKSSNMAHSTKDSPLLSPLPQHVHNILRLPNQEELLLRHAVVSSGAGLPPAGDCTVCGNMYENHQKRIIVPCKCEHSIHEDCLVESFRSRDQRIGTCPVCSLGICERTLADRIHTDRLAIFGSQFTRLRNQVDITFPQHNEVVTCNSEEEVAAAQLRLIKDYVDVHSEEIFRIWELNRAEPDWFMGIVRPVVKLFQAWDVPNRQSRYFVDKESFLKLLAWAELVRLMSNGRRPSAMTEGEDAIYPQLSELHRKFEMALTRYDQEKILWGEDEGRIPDCDRVAQDLVDLAMRIKSA</sequence>
<dbReference type="AlphaFoldDB" id="E4ZTY1"/>
<dbReference type="OrthoDB" id="3800599at2759"/>
<evidence type="ECO:0000313" key="4">
    <source>
        <dbReference type="Proteomes" id="UP000002668"/>
    </source>
</evidence>
<dbReference type="STRING" id="985895.E4ZTY1"/>
<reference evidence="4" key="1">
    <citation type="journal article" date="2011" name="Nat. Commun.">
        <title>Effector diversification within compartments of the Leptosphaeria maculans genome affected by Repeat-Induced Point mutations.</title>
        <authorList>
            <person name="Rouxel T."/>
            <person name="Grandaubert J."/>
            <person name="Hane J.K."/>
            <person name="Hoede C."/>
            <person name="van de Wouw A.P."/>
            <person name="Couloux A."/>
            <person name="Dominguez V."/>
            <person name="Anthouard V."/>
            <person name="Bally P."/>
            <person name="Bourras S."/>
            <person name="Cozijnsen A.J."/>
            <person name="Ciuffetti L.M."/>
            <person name="Degrave A."/>
            <person name="Dilmaghani A."/>
            <person name="Duret L."/>
            <person name="Fudal I."/>
            <person name="Goodwin S.B."/>
            <person name="Gout L."/>
            <person name="Glaser N."/>
            <person name="Linglin J."/>
            <person name="Kema G.H.J."/>
            <person name="Lapalu N."/>
            <person name="Lawrence C.B."/>
            <person name="May K."/>
            <person name="Meyer M."/>
            <person name="Ollivier B."/>
            <person name="Poulain J."/>
            <person name="Schoch C.L."/>
            <person name="Simon A."/>
            <person name="Spatafora J.W."/>
            <person name="Stachowiak A."/>
            <person name="Turgeon B.G."/>
            <person name="Tyler B.M."/>
            <person name="Vincent D."/>
            <person name="Weissenbach J."/>
            <person name="Amselem J."/>
            <person name="Quesneville H."/>
            <person name="Oliver R.P."/>
            <person name="Wincker P."/>
            <person name="Balesdent M.-H."/>
            <person name="Howlett B.J."/>
        </authorList>
    </citation>
    <scope>NUCLEOTIDE SEQUENCE [LARGE SCALE GENOMIC DNA]</scope>
    <source>
        <strain evidence="4">JN3 / isolate v23.1.3 / race Av1-4-5-6-7-8</strain>
    </source>
</reference>
<dbReference type="PROSITE" id="PS50089">
    <property type="entry name" value="ZF_RING_2"/>
    <property type="match status" value="1"/>
</dbReference>
<dbReference type="eggNOG" id="ENOG502RHH9">
    <property type="taxonomic scope" value="Eukaryota"/>
</dbReference>
<keyword evidence="1" id="KW-0479">Metal-binding</keyword>
<gene>
    <name evidence="3" type="ORF">LEMA_P116940.1</name>
</gene>
<keyword evidence="4" id="KW-1185">Reference proteome</keyword>
<dbReference type="InterPro" id="IPR013083">
    <property type="entry name" value="Znf_RING/FYVE/PHD"/>
</dbReference>
<proteinExistence type="predicted"/>
<protein>
    <recommendedName>
        <fullName evidence="2">RING-type domain-containing protein</fullName>
    </recommendedName>
</protein>
<keyword evidence="1" id="KW-0863">Zinc-finger</keyword>
<dbReference type="EMBL" id="FP929125">
    <property type="protein sequence ID" value="CBX94691.1"/>
    <property type="molecule type" value="Genomic_DNA"/>
</dbReference>
<dbReference type="SUPFAM" id="SSF57850">
    <property type="entry name" value="RING/U-box"/>
    <property type="match status" value="1"/>
</dbReference>
<evidence type="ECO:0000259" key="2">
    <source>
        <dbReference type="PROSITE" id="PS50089"/>
    </source>
</evidence>
<dbReference type="VEuPathDB" id="FungiDB:LEMA_P116940.1"/>
<dbReference type="Proteomes" id="UP000002668">
    <property type="component" value="Genome"/>
</dbReference>
<organism evidence="4">
    <name type="scientific">Leptosphaeria maculans (strain JN3 / isolate v23.1.3 / race Av1-4-5-6-7-8)</name>
    <name type="common">Blackleg fungus</name>
    <name type="synonym">Phoma lingam</name>
    <dbReference type="NCBI Taxonomy" id="985895"/>
    <lineage>
        <taxon>Eukaryota</taxon>
        <taxon>Fungi</taxon>
        <taxon>Dikarya</taxon>
        <taxon>Ascomycota</taxon>
        <taxon>Pezizomycotina</taxon>
        <taxon>Dothideomycetes</taxon>
        <taxon>Pleosporomycetidae</taxon>
        <taxon>Pleosporales</taxon>
        <taxon>Pleosporineae</taxon>
        <taxon>Leptosphaeriaceae</taxon>
        <taxon>Plenodomus</taxon>
        <taxon>Plenodomus lingam/Leptosphaeria maculans species complex</taxon>
    </lineage>
</organism>
<name>E4ZTY1_LEPMJ</name>
<dbReference type="GO" id="GO:0008270">
    <property type="term" value="F:zinc ion binding"/>
    <property type="evidence" value="ECO:0007669"/>
    <property type="project" value="UniProtKB-KW"/>
</dbReference>
<accession>E4ZTY1</accession>
<evidence type="ECO:0000256" key="1">
    <source>
        <dbReference type="PROSITE-ProRule" id="PRU00175"/>
    </source>
</evidence>
<dbReference type="RefSeq" id="XP_003838170.1">
    <property type="nucleotide sequence ID" value="XM_003838122.1"/>
</dbReference>
<dbReference type="OMA" id="CERTLAD"/>
<feature type="domain" description="RING-type" evidence="2">
    <location>
        <begin position="502"/>
        <end position="549"/>
    </location>
</feature>
<evidence type="ECO:0000313" key="3">
    <source>
        <dbReference type="EMBL" id="CBX94691.1"/>
    </source>
</evidence>
<dbReference type="InterPro" id="IPR001841">
    <property type="entry name" value="Znf_RING"/>
</dbReference>
<dbReference type="GeneID" id="13291463"/>
<dbReference type="Gene3D" id="3.30.40.10">
    <property type="entry name" value="Zinc/RING finger domain, C3HC4 (zinc finger)"/>
    <property type="match status" value="1"/>
</dbReference>
<keyword evidence="1" id="KW-0862">Zinc</keyword>
<dbReference type="HOGENOM" id="CLU_395455_0_0_1"/>